<keyword evidence="4" id="KW-0804">Transcription</keyword>
<evidence type="ECO:0000313" key="7">
    <source>
        <dbReference type="Proteomes" id="UP000481583"/>
    </source>
</evidence>
<dbReference type="Pfam" id="PF00126">
    <property type="entry name" value="HTH_1"/>
    <property type="match status" value="1"/>
</dbReference>
<comment type="caution">
    <text evidence="6">The sequence shown here is derived from an EMBL/GenBank/DDBJ whole genome shotgun (WGS) entry which is preliminary data.</text>
</comment>
<dbReference type="InterPro" id="IPR036388">
    <property type="entry name" value="WH-like_DNA-bd_sf"/>
</dbReference>
<proteinExistence type="inferred from homology"/>
<dbReference type="PROSITE" id="PS50931">
    <property type="entry name" value="HTH_LYSR"/>
    <property type="match status" value="1"/>
</dbReference>
<keyword evidence="3" id="KW-0238">DNA-binding</keyword>
<keyword evidence="7" id="KW-1185">Reference proteome</keyword>
<dbReference type="EMBL" id="JAAKZV010000009">
    <property type="protein sequence ID" value="NGN63106.1"/>
    <property type="molecule type" value="Genomic_DNA"/>
</dbReference>
<keyword evidence="2" id="KW-0805">Transcription regulation</keyword>
<name>A0A6G4TUG9_9ACTN</name>
<dbReference type="Gene3D" id="3.40.190.10">
    <property type="entry name" value="Periplasmic binding protein-like II"/>
    <property type="match status" value="2"/>
</dbReference>
<dbReference type="AlphaFoldDB" id="A0A6G4TUG9"/>
<dbReference type="Proteomes" id="UP000481583">
    <property type="component" value="Unassembled WGS sequence"/>
</dbReference>
<evidence type="ECO:0000256" key="3">
    <source>
        <dbReference type="ARBA" id="ARBA00023125"/>
    </source>
</evidence>
<accession>A0A6G4TUG9</accession>
<dbReference type="InterPro" id="IPR005119">
    <property type="entry name" value="LysR_subst-bd"/>
</dbReference>
<dbReference type="PRINTS" id="PR00039">
    <property type="entry name" value="HTHLYSR"/>
</dbReference>
<feature type="domain" description="HTH lysR-type" evidence="5">
    <location>
        <begin position="1"/>
        <end position="56"/>
    </location>
</feature>
<dbReference type="SUPFAM" id="SSF46785">
    <property type="entry name" value="Winged helix' DNA-binding domain"/>
    <property type="match status" value="1"/>
</dbReference>
<reference evidence="6 7" key="1">
    <citation type="submission" date="2020-02" db="EMBL/GenBank/DDBJ databases">
        <title>Whole-genome analyses of novel actinobacteria.</title>
        <authorList>
            <person name="Sahin N."/>
        </authorList>
    </citation>
    <scope>NUCLEOTIDE SEQUENCE [LARGE SCALE GENOMIC DNA]</scope>
    <source>
        <strain evidence="6 7">A7024</strain>
    </source>
</reference>
<evidence type="ECO:0000256" key="1">
    <source>
        <dbReference type="ARBA" id="ARBA00009437"/>
    </source>
</evidence>
<dbReference type="PANTHER" id="PTHR30346">
    <property type="entry name" value="TRANSCRIPTIONAL DUAL REGULATOR HCAR-RELATED"/>
    <property type="match status" value="1"/>
</dbReference>
<gene>
    <name evidence="6" type="ORF">G5C51_04190</name>
</gene>
<dbReference type="InterPro" id="IPR036390">
    <property type="entry name" value="WH_DNA-bd_sf"/>
</dbReference>
<dbReference type="GO" id="GO:0032993">
    <property type="term" value="C:protein-DNA complex"/>
    <property type="evidence" value="ECO:0007669"/>
    <property type="project" value="TreeGrafter"/>
</dbReference>
<comment type="similarity">
    <text evidence="1">Belongs to the LysR transcriptional regulatory family.</text>
</comment>
<dbReference type="Gene3D" id="1.10.10.10">
    <property type="entry name" value="Winged helix-like DNA-binding domain superfamily/Winged helix DNA-binding domain"/>
    <property type="match status" value="1"/>
</dbReference>
<evidence type="ECO:0000259" key="5">
    <source>
        <dbReference type="PROSITE" id="PS50931"/>
    </source>
</evidence>
<dbReference type="SUPFAM" id="SSF53850">
    <property type="entry name" value="Periplasmic binding protein-like II"/>
    <property type="match status" value="1"/>
</dbReference>
<evidence type="ECO:0000256" key="4">
    <source>
        <dbReference type="ARBA" id="ARBA00023163"/>
    </source>
</evidence>
<dbReference type="InterPro" id="IPR000847">
    <property type="entry name" value="LysR_HTH_N"/>
</dbReference>
<evidence type="ECO:0000256" key="2">
    <source>
        <dbReference type="ARBA" id="ARBA00023015"/>
    </source>
</evidence>
<sequence length="307" mass="31454">MRHLKAIRAIHEAGSLTKAATALGLAQPALSAQLKRIERTLGGPLFERGRQGVRATALGELVLQRARVVLPAVHGLQQEAAQFARCAGDGWSALRIGGGYGEPLGGLVDRLAALHPGARISTHTSWSEEELAASVAEGRLDFALIGTCGSATPPAADRLNWQPVAADPVRLLVAAGGPLDRPGPVGLAELDGWAWTAVPGDGCLADCFAAACARAGCVSGPLYETDAASCVHLARVGRAVALCRATFPGAAGVAVRDLAGTPLTWRHLLGHRPAGATAGIAPVVLEQARAAYTEALDAVRPGTPALS</sequence>
<dbReference type="GO" id="GO:0003700">
    <property type="term" value="F:DNA-binding transcription factor activity"/>
    <property type="evidence" value="ECO:0007669"/>
    <property type="project" value="InterPro"/>
</dbReference>
<dbReference type="PANTHER" id="PTHR30346:SF30">
    <property type="entry name" value="SMALL NEUTRAL PROTEASE REGULATORY PROTEIN"/>
    <property type="match status" value="1"/>
</dbReference>
<dbReference type="Pfam" id="PF03466">
    <property type="entry name" value="LysR_substrate"/>
    <property type="match status" value="1"/>
</dbReference>
<dbReference type="GO" id="GO:0003677">
    <property type="term" value="F:DNA binding"/>
    <property type="evidence" value="ECO:0007669"/>
    <property type="project" value="UniProtKB-KW"/>
</dbReference>
<organism evidence="6 7">
    <name type="scientific">Streptomyces coryli</name>
    <dbReference type="NCBI Taxonomy" id="1128680"/>
    <lineage>
        <taxon>Bacteria</taxon>
        <taxon>Bacillati</taxon>
        <taxon>Actinomycetota</taxon>
        <taxon>Actinomycetes</taxon>
        <taxon>Kitasatosporales</taxon>
        <taxon>Streptomycetaceae</taxon>
        <taxon>Streptomyces</taxon>
    </lineage>
</organism>
<protein>
    <submittedName>
        <fullName evidence="6">LysR family transcriptional regulator</fullName>
    </submittedName>
</protein>
<evidence type="ECO:0000313" key="6">
    <source>
        <dbReference type="EMBL" id="NGN63106.1"/>
    </source>
</evidence>